<dbReference type="OrthoDB" id="5577209at2759"/>
<accession>A0A517L6L2</accession>
<feature type="compositionally biased region" description="Gly residues" evidence="1">
    <location>
        <begin position="585"/>
        <end position="605"/>
    </location>
</feature>
<reference evidence="3 4" key="1">
    <citation type="submission" date="2019-07" db="EMBL/GenBank/DDBJ databases">
        <title>Finished genome of Venturia effusa.</title>
        <authorList>
            <person name="Young C.A."/>
            <person name="Cox M.P."/>
            <person name="Ganley A.R.D."/>
            <person name="David W.J."/>
        </authorList>
    </citation>
    <scope>NUCLEOTIDE SEQUENCE [LARGE SCALE GENOMIC DNA]</scope>
    <source>
        <strain evidence="4">albino</strain>
    </source>
</reference>
<proteinExistence type="predicted"/>
<dbReference type="InterPro" id="IPR009060">
    <property type="entry name" value="UBA-like_sf"/>
</dbReference>
<evidence type="ECO:0000313" key="4">
    <source>
        <dbReference type="Proteomes" id="UP000316270"/>
    </source>
</evidence>
<sequence>MVPPLPQFAPFPPPSFRRELVPEEWAACLDSWVTLSQAHLRLPDSAFSDSVEAKSSGLVHFLESYFEQSSHHSTLAESALRKEAFLLVHRTLGLVSPPQSLLKQSFLSNVCRTYPKSLELQKLLSSLWRRKGPEIEMDFQRSRKILIQELDSGNIDIVEANMRSLAPLLHCSPDAARFFMIGSDLLDSINAVFPKTEPAIQRNLTLFTYLGLASLTSEEQPNLSLLSDHLYSLKSSSSSKTEQKSLLSDLASNTPLVDRVKISAKGNAVGKARKIEALLDEFRTSKSKKPIRRKIEKGKERVTETSAQGEMHMHRMSLITQIQDLFPDLGSGFITKLLDEYAENVEQVIAHLLEDSLPPHLQSLDRSSQLPPMPSSDPAPHMIPHSTPPLISSRKNIFDDDEFDQLAVDTSKIHVGRKNAKLTADAVLADRTQAPNKAAILSALAAFDSDDDERDDTYDIEDVGGTVDSTTSFQDDANIDKNEELLFTTYTHDHAVFGRDAATRRGQARAKLRLESGMTDEAIEGWALMIGRDPRRLRRLEGKYAAFHGNQNNLERTAYRASPQESGDEQEGVFNAGRGGRGRGRGGGGGGNRGGNGGRGRGRGNVAGPSGEADTLAAQRRKGENKGSRANHNRRDQRAKKMARGGANPFAG</sequence>
<dbReference type="InterPro" id="IPR003892">
    <property type="entry name" value="CUE"/>
</dbReference>
<organism evidence="3 4">
    <name type="scientific">Venturia effusa</name>
    <dbReference type="NCBI Taxonomy" id="50376"/>
    <lineage>
        <taxon>Eukaryota</taxon>
        <taxon>Fungi</taxon>
        <taxon>Dikarya</taxon>
        <taxon>Ascomycota</taxon>
        <taxon>Pezizomycotina</taxon>
        <taxon>Dothideomycetes</taxon>
        <taxon>Pleosporomycetidae</taxon>
        <taxon>Venturiales</taxon>
        <taxon>Venturiaceae</taxon>
        <taxon>Venturia</taxon>
    </lineage>
</organism>
<feature type="region of interest" description="Disordered" evidence="1">
    <location>
        <begin position="289"/>
        <end position="308"/>
    </location>
</feature>
<evidence type="ECO:0000259" key="2">
    <source>
        <dbReference type="PROSITE" id="PS51140"/>
    </source>
</evidence>
<dbReference type="PANTHER" id="PTHR21494">
    <property type="entry name" value="ACTIVATING SIGNAL COINTEGRATOR 1 COMPLEX SUBUNIT 2 ASC-1 COMPLEX SUBUNIT P100"/>
    <property type="match status" value="1"/>
</dbReference>
<dbReference type="SUPFAM" id="SSF46934">
    <property type="entry name" value="UBA-like"/>
    <property type="match status" value="1"/>
</dbReference>
<dbReference type="InterPro" id="IPR041800">
    <property type="entry name" value="ASCC2_CUE"/>
</dbReference>
<feature type="domain" description="CUE" evidence="2">
    <location>
        <begin position="314"/>
        <end position="357"/>
    </location>
</feature>
<protein>
    <recommendedName>
        <fullName evidence="2">CUE domain-containing protein</fullName>
    </recommendedName>
</protein>
<dbReference type="Gene3D" id="1.10.8.10">
    <property type="entry name" value="DNA helicase RuvA subunit, C-terminal domain"/>
    <property type="match status" value="1"/>
</dbReference>
<evidence type="ECO:0000313" key="3">
    <source>
        <dbReference type="EMBL" id="QDS71279.1"/>
    </source>
</evidence>
<keyword evidence="4" id="KW-1185">Reference proteome</keyword>
<dbReference type="Proteomes" id="UP000316270">
    <property type="component" value="Chromosome 6"/>
</dbReference>
<dbReference type="GO" id="GO:0043130">
    <property type="term" value="F:ubiquitin binding"/>
    <property type="evidence" value="ECO:0007669"/>
    <property type="project" value="InterPro"/>
</dbReference>
<dbReference type="STRING" id="50376.A0A517L6L2"/>
<dbReference type="AlphaFoldDB" id="A0A517L6L2"/>
<dbReference type="EMBL" id="CP042190">
    <property type="protein sequence ID" value="QDS71279.1"/>
    <property type="molecule type" value="Genomic_DNA"/>
</dbReference>
<dbReference type="CDD" id="cd14364">
    <property type="entry name" value="CUE_ASCC2"/>
    <property type="match status" value="1"/>
</dbReference>
<feature type="region of interest" description="Disordered" evidence="1">
    <location>
        <begin position="555"/>
        <end position="652"/>
    </location>
</feature>
<gene>
    <name evidence="3" type="ORF">FKW77_001057</name>
</gene>
<dbReference type="Pfam" id="PF02845">
    <property type="entry name" value="CUE"/>
    <property type="match status" value="1"/>
</dbReference>
<dbReference type="PANTHER" id="PTHR21494:SF0">
    <property type="entry name" value="ACTIVATING SIGNAL COINTEGRATOR 1 COMPLEX SUBUNIT 2"/>
    <property type="match status" value="1"/>
</dbReference>
<dbReference type="PROSITE" id="PS51140">
    <property type="entry name" value="CUE"/>
    <property type="match status" value="1"/>
</dbReference>
<name>A0A517L6L2_9PEZI</name>
<dbReference type="InterPro" id="IPR052586">
    <property type="entry name" value="ASCC2"/>
</dbReference>
<feature type="compositionally biased region" description="Basic residues" evidence="1">
    <location>
        <begin position="629"/>
        <end position="643"/>
    </location>
</feature>
<dbReference type="SMART" id="SM00546">
    <property type="entry name" value="CUE"/>
    <property type="match status" value="1"/>
</dbReference>
<feature type="region of interest" description="Disordered" evidence="1">
    <location>
        <begin position="360"/>
        <end position="387"/>
    </location>
</feature>
<evidence type="ECO:0000256" key="1">
    <source>
        <dbReference type="SAM" id="MobiDB-lite"/>
    </source>
</evidence>